<dbReference type="PRINTS" id="PR01577">
    <property type="entry name" value="KCNABCHANNEL"/>
</dbReference>
<dbReference type="PANTHER" id="PTHR43150">
    <property type="entry name" value="HYPERKINETIC, ISOFORM M"/>
    <property type="match status" value="1"/>
</dbReference>
<organism evidence="6 7">
    <name type="scientific">Caerostris extrusa</name>
    <name type="common">Bark spider</name>
    <name type="synonym">Caerostris bankana</name>
    <dbReference type="NCBI Taxonomy" id="172846"/>
    <lineage>
        <taxon>Eukaryota</taxon>
        <taxon>Metazoa</taxon>
        <taxon>Ecdysozoa</taxon>
        <taxon>Arthropoda</taxon>
        <taxon>Chelicerata</taxon>
        <taxon>Arachnida</taxon>
        <taxon>Araneae</taxon>
        <taxon>Araneomorphae</taxon>
        <taxon>Entelegynae</taxon>
        <taxon>Araneoidea</taxon>
        <taxon>Araneidae</taxon>
        <taxon>Caerostris</taxon>
    </lineage>
</organism>
<keyword evidence="6" id="KW-0407">Ion channel</keyword>
<comment type="caution">
    <text evidence="6">The sequence shown here is derived from an EMBL/GenBank/DDBJ whole genome shotgun (WGS) entry which is preliminary data.</text>
</comment>
<dbReference type="GO" id="GO:0034220">
    <property type="term" value="P:monoatomic ion transmembrane transport"/>
    <property type="evidence" value="ECO:0007669"/>
    <property type="project" value="UniProtKB-KW"/>
</dbReference>
<evidence type="ECO:0000313" key="7">
    <source>
        <dbReference type="Proteomes" id="UP001054945"/>
    </source>
</evidence>
<dbReference type="SUPFAM" id="SSF51430">
    <property type="entry name" value="NAD(P)-linked oxidoreductase"/>
    <property type="match status" value="1"/>
</dbReference>
<feature type="domain" description="NADP-dependent oxidoreductase" evidence="5">
    <location>
        <begin position="3"/>
        <end position="67"/>
    </location>
</feature>
<dbReference type="AlphaFoldDB" id="A0AAV4UPJ8"/>
<protein>
    <submittedName>
        <fullName evidence="6">Voltage-gated potassium channel subunit beta-2</fullName>
    </submittedName>
</protein>
<proteinExistence type="inferred from homology"/>
<dbReference type="PANTHER" id="PTHR43150:SF2">
    <property type="entry name" value="HYPERKINETIC, ISOFORM M"/>
    <property type="match status" value="1"/>
</dbReference>
<feature type="region of interest" description="Disordered" evidence="4">
    <location>
        <begin position="99"/>
        <end position="124"/>
    </location>
</feature>
<dbReference type="Gene3D" id="3.20.20.100">
    <property type="entry name" value="NADP-dependent oxidoreductase domain"/>
    <property type="match status" value="1"/>
</dbReference>
<gene>
    <name evidence="6" type="primary">X975_11220</name>
    <name evidence="6" type="ORF">CEXT_464101</name>
</gene>
<dbReference type="InterPro" id="IPR036812">
    <property type="entry name" value="NAD(P)_OxRdtase_dom_sf"/>
</dbReference>
<dbReference type="EMBL" id="BPLR01013234">
    <property type="protein sequence ID" value="GIY59717.1"/>
    <property type="molecule type" value="Genomic_DNA"/>
</dbReference>
<keyword evidence="7" id="KW-1185">Reference proteome</keyword>
<sequence length="166" mass="19032">MRDLTHLADKLGCSITQLTIAWCLKSEQVQCVLLGALSVDHLYDQLQALQIIPKLTTNISNEIEKILDNKPTRHPCRGDWCRVGVHPWISARPLNRLPRRAGTTTTRPPPLRKHPLTNRPPPSWTHSDLPACCSESLLKYNWTLSFRFTFEVGAGLHIKFRWQVTY</sequence>
<dbReference type="GO" id="GO:0015459">
    <property type="term" value="F:potassium channel regulator activity"/>
    <property type="evidence" value="ECO:0007669"/>
    <property type="project" value="TreeGrafter"/>
</dbReference>
<dbReference type="GO" id="GO:1901379">
    <property type="term" value="P:regulation of potassium ion transmembrane transport"/>
    <property type="evidence" value="ECO:0007669"/>
    <property type="project" value="TreeGrafter"/>
</dbReference>
<evidence type="ECO:0000256" key="2">
    <source>
        <dbReference type="ARBA" id="ARBA00022857"/>
    </source>
</evidence>
<name>A0AAV4UPJ8_CAEEX</name>
<dbReference type="GO" id="GO:0044325">
    <property type="term" value="F:transmembrane transporter binding"/>
    <property type="evidence" value="ECO:0007669"/>
    <property type="project" value="TreeGrafter"/>
</dbReference>
<keyword evidence="3" id="KW-0560">Oxidoreductase</keyword>
<reference evidence="6 7" key="1">
    <citation type="submission" date="2021-06" db="EMBL/GenBank/DDBJ databases">
        <title>Caerostris extrusa draft genome.</title>
        <authorList>
            <person name="Kono N."/>
            <person name="Arakawa K."/>
        </authorList>
    </citation>
    <scope>NUCLEOTIDE SEQUENCE [LARGE SCALE GENOMIC DNA]</scope>
</reference>
<evidence type="ECO:0000256" key="3">
    <source>
        <dbReference type="ARBA" id="ARBA00023002"/>
    </source>
</evidence>
<accession>A0AAV4UPJ8</accession>
<keyword evidence="6" id="KW-0406">Ion transport</keyword>
<dbReference type="GO" id="GO:0016491">
    <property type="term" value="F:oxidoreductase activity"/>
    <property type="evidence" value="ECO:0007669"/>
    <property type="project" value="UniProtKB-KW"/>
</dbReference>
<dbReference type="GO" id="GO:0008076">
    <property type="term" value="C:voltage-gated potassium channel complex"/>
    <property type="evidence" value="ECO:0007669"/>
    <property type="project" value="TreeGrafter"/>
</dbReference>
<dbReference type="InterPro" id="IPR023210">
    <property type="entry name" value="NADP_OxRdtase_dom"/>
</dbReference>
<keyword evidence="6" id="KW-0813">Transport</keyword>
<evidence type="ECO:0000256" key="4">
    <source>
        <dbReference type="SAM" id="MobiDB-lite"/>
    </source>
</evidence>
<keyword evidence="2" id="KW-0521">NADP</keyword>
<comment type="similarity">
    <text evidence="1">Belongs to the shaker potassium channel beta subunit family.</text>
</comment>
<evidence type="ECO:0000256" key="1">
    <source>
        <dbReference type="ARBA" id="ARBA00006515"/>
    </source>
</evidence>
<dbReference type="Pfam" id="PF00248">
    <property type="entry name" value="Aldo_ket_red"/>
    <property type="match status" value="1"/>
</dbReference>
<evidence type="ECO:0000259" key="5">
    <source>
        <dbReference type="Pfam" id="PF00248"/>
    </source>
</evidence>
<dbReference type="InterPro" id="IPR005399">
    <property type="entry name" value="K_chnl_volt-dep_bsu_KCNAB-rel"/>
</dbReference>
<evidence type="ECO:0000313" key="6">
    <source>
        <dbReference type="EMBL" id="GIY59717.1"/>
    </source>
</evidence>
<dbReference type="Proteomes" id="UP001054945">
    <property type="component" value="Unassembled WGS sequence"/>
</dbReference>